<dbReference type="EMBL" id="QAOT01000005">
    <property type="protein sequence ID" value="PTR19298.1"/>
    <property type="molecule type" value="Genomic_DNA"/>
</dbReference>
<comment type="caution">
    <text evidence="1">The sequence shown here is derived from an EMBL/GenBank/DDBJ whole genome shotgun (WGS) entry which is preliminary data.</text>
</comment>
<reference evidence="1 2" key="1">
    <citation type="submission" date="2018-04" db="EMBL/GenBank/DDBJ databases">
        <title>Genomic Encyclopedia of Type Strains, Phase III (KMG-III): the genomes of soil and plant-associated and newly described type strains.</title>
        <authorList>
            <person name="Whitman W."/>
        </authorList>
    </citation>
    <scope>NUCLEOTIDE SEQUENCE [LARGE SCALE GENOMIC DNA]</scope>
    <source>
        <strain evidence="1 2">KA25</strain>
    </source>
</reference>
<dbReference type="OrthoDB" id="9804476at2"/>
<dbReference type="RefSeq" id="WP_108220669.1">
    <property type="nucleotide sequence ID" value="NZ_CP090022.1"/>
</dbReference>
<dbReference type="Gene3D" id="3.40.50.2020">
    <property type="match status" value="1"/>
</dbReference>
<keyword evidence="2" id="KW-1185">Reference proteome</keyword>
<proteinExistence type="predicted"/>
<evidence type="ECO:0000313" key="1">
    <source>
        <dbReference type="EMBL" id="PTR19298.1"/>
    </source>
</evidence>
<dbReference type="InterPro" id="IPR000836">
    <property type="entry name" value="PRTase_dom"/>
</dbReference>
<gene>
    <name evidence="1" type="ORF">C8J28_105139</name>
</gene>
<sequence>MNYRSIADMNRTVLRNLHRLPRDLDLVVGVPRSGLLAAQMLGSALGLPVVALDDFLERRTPAVGAERRILVLEDSLSSGIAMQEARDRVSAAGRGEGVLYAAVYGLRPRHAEADLIFETVPQPRMFQWNAMHHKFLARCCVDIDGILCHDPTEAENDDGPAYLDFLLNARPLCRTRQRIGMLVTSRLEKYRPQTEAWLAAQGIAFDRLEMLDLPSREERMRLGAHGSFKARVYRESDALLFIESEPRQAEQIMRLAGRPVLCLPEQRLFQPALAHVAAQIPRVRSRTAARHLVRQAAWTMLGAERFSRLSDRLRVA</sequence>
<organism evidence="1 2">
    <name type="scientific">Cereibacter azotoformans</name>
    <dbReference type="NCBI Taxonomy" id="43057"/>
    <lineage>
        <taxon>Bacteria</taxon>
        <taxon>Pseudomonadati</taxon>
        <taxon>Pseudomonadota</taxon>
        <taxon>Alphaproteobacteria</taxon>
        <taxon>Rhodobacterales</taxon>
        <taxon>Paracoccaceae</taxon>
        <taxon>Cereibacter</taxon>
    </lineage>
</organism>
<dbReference type="InterPro" id="IPR029057">
    <property type="entry name" value="PRTase-like"/>
</dbReference>
<accession>A0A2T5KA67</accession>
<dbReference type="Proteomes" id="UP000244060">
    <property type="component" value="Unassembled WGS sequence"/>
</dbReference>
<evidence type="ECO:0008006" key="3">
    <source>
        <dbReference type="Google" id="ProtNLM"/>
    </source>
</evidence>
<dbReference type="SUPFAM" id="SSF53271">
    <property type="entry name" value="PRTase-like"/>
    <property type="match status" value="1"/>
</dbReference>
<evidence type="ECO:0000313" key="2">
    <source>
        <dbReference type="Proteomes" id="UP000244060"/>
    </source>
</evidence>
<name>A0A2T5KA67_9RHOB</name>
<dbReference type="CDD" id="cd06223">
    <property type="entry name" value="PRTases_typeI"/>
    <property type="match status" value="1"/>
</dbReference>
<protein>
    <recommendedName>
        <fullName evidence="3">Phosphoribosyltransferase</fullName>
    </recommendedName>
</protein>
<dbReference type="AlphaFoldDB" id="A0A2T5KA67"/>